<evidence type="ECO:0000259" key="1">
    <source>
        <dbReference type="Pfam" id="PF14534"/>
    </source>
</evidence>
<dbReference type="EMBL" id="CP038266">
    <property type="protein sequence ID" value="QBR89903.1"/>
    <property type="molecule type" value="Genomic_DNA"/>
</dbReference>
<sequence length="277" mass="30223">MSPIESPATAASRDADRLTELVAAIQRTQRAEDVDGFLALFATDAVWVNGAGGRLLGVEEIADFTRKALPGGMAGQSVRYDVTDVRFPAPDVAIASVDQEYLTADGQSFSPRREGRPTYVWARRDGDWRIVHGQNTGVIQPADETIAPGDAATLRDIVANVERGFNENDAELLIRDIAPDARIVNAVGAELIGREEIETSTRKALLRAHLRDATAHYRLDGIVLLAPDVAVAHKRAWSTAEAADRGDAPEMTALYVFARRDGRWWILRRQNTLVAAA</sequence>
<protein>
    <submittedName>
        <fullName evidence="2">SgcJ/EcaC family oxidoreductase</fullName>
    </submittedName>
</protein>
<dbReference type="CDD" id="cd00531">
    <property type="entry name" value="NTF2_like"/>
    <property type="match status" value="1"/>
</dbReference>
<feature type="domain" description="DUF4440" evidence="1">
    <location>
        <begin position="19"/>
        <end position="130"/>
    </location>
</feature>
<evidence type="ECO:0000313" key="2">
    <source>
        <dbReference type="EMBL" id="QBR89903.1"/>
    </source>
</evidence>
<dbReference type="SUPFAM" id="SSF54427">
    <property type="entry name" value="NTF2-like"/>
    <property type="match status" value="2"/>
</dbReference>
<accession>A0ABX5SUP3</accession>
<dbReference type="RefSeq" id="WP_135068872.1">
    <property type="nucleotide sequence ID" value="NZ_CP038266.1"/>
</dbReference>
<proteinExistence type="predicted"/>
<name>A0ABX5SUP3_9MICO</name>
<dbReference type="Proteomes" id="UP000295748">
    <property type="component" value="Chromosome"/>
</dbReference>
<dbReference type="Gene3D" id="3.10.450.50">
    <property type="match status" value="2"/>
</dbReference>
<feature type="domain" description="DUF4440" evidence="1">
    <location>
        <begin position="154"/>
        <end position="266"/>
    </location>
</feature>
<organism evidence="2 3">
    <name type="scientific">Microbacterium wangchenii</name>
    <dbReference type="NCBI Taxonomy" id="2541726"/>
    <lineage>
        <taxon>Bacteria</taxon>
        <taxon>Bacillati</taxon>
        <taxon>Actinomycetota</taxon>
        <taxon>Actinomycetes</taxon>
        <taxon>Micrococcales</taxon>
        <taxon>Microbacteriaceae</taxon>
        <taxon>Microbacterium</taxon>
    </lineage>
</organism>
<keyword evidence="3" id="KW-1185">Reference proteome</keyword>
<dbReference type="Pfam" id="PF14534">
    <property type="entry name" value="DUF4440"/>
    <property type="match status" value="2"/>
</dbReference>
<dbReference type="InterPro" id="IPR027843">
    <property type="entry name" value="DUF4440"/>
</dbReference>
<dbReference type="NCBIfam" id="TIGR02246">
    <property type="entry name" value="SgcJ/EcaC family oxidoreductase"/>
    <property type="match status" value="2"/>
</dbReference>
<dbReference type="InterPro" id="IPR032710">
    <property type="entry name" value="NTF2-like_dom_sf"/>
</dbReference>
<reference evidence="2 3" key="1">
    <citation type="submission" date="2019-03" db="EMBL/GenBank/DDBJ databases">
        <authorList>
            <person name="Dong K."/>
        </authorList>
    </citation>
    <scope>NUCLEOTIDE SEQUENCE [LARGE SCALE GENOMIC DNA]</scope>
    <source>
        <strain evidence="3">dk512</strain>
    </source>
</reference>
<dbReference type="InterPro" id="IPR011944">
    <property type="entry name" value="Steroid_delta5-4_isomerase"/>
</dbReference>
<gene>
    <name evidence="2" type="ORF">E4K62_15150</name>
</gene>
<evidence type="ECO:0000313" key="3">
    <source>
        <dbReference type="Proteomes" id="UP000295748"/>
    </source>
</evidence>